<keyword evidence="8" id="KW-1185">Reference proteome</keyword>
<dbReference type="PANTHER" id="PTHR38894:SF1">
    <property type="entry name" value="TRANSMEMBRANE PROTEIN"/>
    <property type="match status" value="1"/>
</dbReference>
<dbReference type="InterPro" id="IPR013714">
    <property type="entry name" value="Golgi_TVP15"/>
</dbReference>
<evidence type="ECO:0000256" key="3">
    <source>
        <dbReference type="ARBA" id="ARBA00022989"/>
    </source>
</evidence>
<comment type="subcellular location">
    <subcellularLocation>
        <location evidence="1">Membrane</location>
        <topology evidence="1">Multi-pass membrane protein</topology>
    </subcellularLocation>
</comment>
<feature type="transmembrane region" description="Helical" evidence="6">
    <location>
        <begin position="111"/>
        <end position="133"/>
    </location>
</feature>
<feature type="region of interest" description="Disordered" evidence="5">
    <location>
        <begin position="1"/>
        <end position="21"/>
    </location>
</feature>
<comment type="caution">
    <text evidence="7">The sequence shown here is derived from an EMBL/GenBank/DDBJ whole genome shotgun (WGS) entry which is preliminary data.</text>
</comment>
<sequence length="216" mass="23596">MMEPTSSTATHAALASTQAQQGGSFQVPKVIKDKADDITHRISSTDIKRINGYMRLANLIGALLLGVTAFIRMFTSSTYSHFIVVVFLIGMTVGLVFIENHEQFPSIAEKVKLNFGFMFTAMGKAAYILSIGFLSFSQGWIGCVLGAFFIVLALFNFFLIRRHPAYHTHMTNTQSTQQQADLESMPELRYNQAPVQTQAAPAAPASTTAAASHVVV</sequence>
<feature type="transmembrane region" description="Helical" evidence="6">
    <location>
        <begin position="80"/>
        <end position="99"/>
    </location>
</feature>
<keyword evidence="2 6" id="KW-0812">Transmembrane</keyword>
<dbReference type="EMBL" id="SPLM01000073">
    <property type="protein sequence ID" value="TMW62496.1"/>
    <property type="molecule type" value="Genomic_DNA"/>
</dbReference>
<dbReference type="Pfam" id="PF08507">
    <property type="entry name" value="COPI_assoc"/>
    <property type="match status" value="1"/>
</dbReference>
<name>A0A8K1CFH1_PYTOL</name>
<reference evidence="7" key="1">
    <citation type="submission" date="2019-03" db="EMBL/GenBank/DDBJ databases">
        <title>Long read genome sequence of the mycoparasitic Pythium oligandrum ATCC 38472 isolated from sugarbeet rhizosphere.</title>
        <authorList>
            <person name="Gaulin E."/>
        </authorList>
    </citation>
    <scope>NUCLEOTIDE SEQUENCE</scope>
    <source>
        <strain evidence="7">ATCC 38472_TT</strain>
    </source>
</reference>
<evidence type="ECO:0000256" key="4">
    <source>
        <dbReference type="ARBA" id="ARBA00023136"/>
    </source>
</evidence>
<organism evidence="7 8">
    <name type="scientific">Pythium oligandrum</name>
    <name type="common">Mycoparasitic fungus</name>
    <dbReference type="NCBI Taxonomy" id="41045"/>
    <lineage>
        <taxon>Eukaryota</taxon>
        <taxon>Sar</taxon>
        <taxon>Stramenopiles</taxon>
        <taxon>Oomycota</taxon>
        <taxon>Peronosporomycetes</taxon>
        <taxon>Pythiales</taxon>
        <taxon>Pythiaceae</taxon>
        <taxon>Pythium</taxon>
    </lineage>
</organism>
<feature type="transmembrane region" description="Helical" evidence="6">
    <location>
        <begin position="139"/>
        <end position="160"/>
    </location>
</feature>
<evidence type="ECO:0000313" key="8">
    <source>
        <dbReference type="Proteomes" id="UP000794436"/>
    </source>
</evidence>
<protein>
    <recommendedName>
        <fullName evidence="9">COPI associated protein</fullName>
    </recommendedName>
</protein>
<accession>A0A8K1CFH1</accession>
<dbReference type="AlphaFoldDB" id="A0A8K1CFH1"/>
<dbReference type="InterPro" id="IPR036259">
    <property type="entry name" value="MFS_trans_sf"/>
</dbReference>
<dbReference type="Proteomes" id="UP000794436">
    <property type="component" value="Unassembled WGS sequence"/>
</dbReference>
<dbReference type="SUPFAM" id="SSF103473">
    <property type="entry name" value="MFS general substrate transporter"/>
    <property type="match status" value="1"/>
</dbReference>
<evidence type="ECO:0000256" key="5">
    <source>
        <dbReference type="SAM" id="MobiDB-lite"/>
    </source>
</evidence>
<dbReference type="PANTHER" id="PTHR38894">
    <property type="entry name" value="TRANSMEMBRANE PROTEIN"/>
    <property type="match status" value="1"/>
</dbReference>
<proteinExistence type="predicted"/>
<keyword evidence="4 6" id="KW-0472">Membrane</keyword>
<dbReference type="GO" id="GO:0016020">
    <property type="term" value="C:membrane"/>
    <property type="evidence" value="ECO:0007669"/>
    <property type="project" value="UniProtKB-SubCell"/>
</dbReference>
<evidence type="ECO:0000313" key="7">
    <source>
        <dbReference type="EMBL" id="TMW62496.1"/>
    </source>
</evidence>
<evidence type="ECO:0000256" key="1">
    <source>
        <dbReference type="ARBA" id="ARBA00004141"/>
    </source>
</evidence>
<dbReference type="OrthoDB" id="203284at2759"/>
<keyword evidence="3 6" id="KW-1133">Transmembrane helix</keyword>
<evidence type="ECO:0000256" key="2">
    <source>
        <dbReference type="ARBA" id="ARBA00022692"/>
    </source>
</evidence>
<gene>
    <name evidence="7" type="ORF">Poli38472_005114</name>
</gene>
<feature type="transmembrane region" description="Helical" evidence="6">
    <location>
        <begin position="56"/>
        <end position="74"/>
    </location>
</feature>
<evidence type="ECO:0000256" key="6">
    <source>
        <dbReference type="SAM" id="Phobius"/>
    </source>
</evidence>
<evidence type="ECO:0008006" key="9">
    <source>
        <dbReference type="Google" id="ProtNLM"/>
    </source>
</evidence>